<dbReference type="EMBL" id="FPHE01000144">
    <property type="protein sequence ID" value="SFV65550.1"/>
    <property type="molecule type" value="Genomic_DNA"/>
</dbReference>
<accession>A0A1W1CI39</accession>
<protein>
    <submittedName>
        <fullName evidence="2">Uncharacterized protein</fullName>
    </submittedName>
</protein>
<gene>
    <name evidence="2" type="ORF">MNB_SV-12-1961</name>
</gene>
<dbReference type="AlphaFoldDB" id="A0A1W1CI39"/>
<sequence length="147" mass="17460">MLNSIGFCLVLALLLVWAVAWFLSKRVRDRDQTKVKLLSNTIIEKENIVKDLESVCVERKNQLNRLIDEGIVCRHQLLQKSNFLRKKSDELYRVQEKLKDVKSQIVYIEKMEENKVLENLKEKSSQNKFSEEIKKMKNIIEKKNSYM</sequence>
<organism evidence="2">
    <name type="scientific">hydrothermal vent metagenome</name>
    <dbReference type="NCBI Taxonomy" id="652676"/>
    <lineage>
        <taxon>unclassified sequences</taxon>
        <taxon>metagenomes</taxon>
        <taxon>ecological metagenomes</taxon>
    </lineage>
</organism>
<reference evidence="2" key="1">
    <citation type="submission" date="2016-10" db="EMBL/GenBank/DDBJ databases">
        <authorList>
            <person name="de Groot N.N."/>
        </authorList>
    </citation>
    <scope>NUCLEOTIDE SEQUENCE</scope>
</reference>
<evidence type="ECO:0000256" key="1">
    <source>
        <dbReference type="SAM" id="Coils"/>
    </source>
</evidence>
<keyword evidence="1" id="KW-0175">Coiled coil</keyword>
<name>A0A1W1CI39_9ZZZZ</name>
<feature type="coiled-coil region" evidence="1">
    <location>
        <begin position="49"/>
        <end position="104"/>
    </location>
</feature>
<evidence type="ECO:0000313" key="2">
    <source>
        <dbReference type="EMBL" id="SFV65550.1"/>
    </source>
</evidence>
<proteinExistence type="predicted"/>